<sequence>MDLNTVLHFLVTISCCSIGLRTLISRNNWGWLLVALGILIIMGTSHYFLPQQSGLIGGIFWLIFILIPIIGLGQVNRLVYQEHFGKARGIAIILSWLHPGDGWQKQPQFLKVLALIQKGEIETANTILNRDLNHPNYGFHHTAKALQFRIEANWNDCLSWLQKEIPDSVLWRSPTLATLYLRSLGEVGDLNGLVGIFQARQNQIKNLGSSIPINLARLYVFAFLGEVREVKKLLGSTLKVYPQNLQMFWLATAQMALGNRQEGKNLLLKIREKDIALENAIVHRLSNRLAKVNQTLNPEYLPLINIIKTDLNQEINYGSAVSITPSKANLTYSLMLINVLVFILEITQGGSQNLETLARLGAAIPKEIVSGEPWRVFTANFLHFGYIHLISNMLGLWILSPYVEFYLGWFRYLIVYFFSGIGAISLFAALAIFTGREDDLLVGSSAAIMGLMGATFMILWRGWRQEKSKLAQEKLQLVTIIILLQVGFDFSVANVSFLGHFFGLILGIISTFMILLIGQKNN</sequence>
<evidence type="ECO:0000256" key="6">
    <source>
        <dbReference type="ARBA" id="ARBA00023136"/>
    </source>
</evidence>
<evidence type="ECO:0000256" key="2">
    <source>
        <dbReference type="ARBA" id="ARBA00009045"/>
    </source>
</evidence>
<dbReference type="RefSeq" id="WP_015227945.1">
    <property type="nucleotide sequence ID" value="NC_019780.1"/>
</dbReference>
<dbReference type="InterPro" id="IPR035952">
    <property type="entry name" value="Rhomboid-like_sf"/>
</dbReference>
<dbReference type="Pfam" id="PF01694">
    <property type="entry name" value="Rhomboid"/>
    <property type="match status" value="1"/>
</dbReference>
<comment type="subcellular location">
    <subcellularLocation>
        <location evidence="1">Membrane</location>
        <topology evidence="1">Multi-pass membrane protein</topology>
    </subcellularLocation>
</comment>
<dbReference type="PANTHER" id="PTHR43731">
    <property type="entry name" value="RHOMBOID PROTEASE"/>
    <property type="match status" value="1"/>
</dbReference>
<dbReference type="PANTHER" id="PTHR43731:SF14">
    <property type="entry name" value="PRESENILIN-ASSOCIATED RHOMBOID-LIKE PROTEIN, MITOCHONDRIAL"/>
    <property type="match status" value="1"/>
</dbReference>
<keyword evidence="5 7" id="KW-1133">Transmembrane helix</keyword>
<evidence type="ECO:0000256" key="1">
    <source>
        <dbReference type="ARBA" id="ARBA00004141"/>
    </source>
</evidence>
<dbReference type="Gene3D" id="1.20.1540.10">
    <property type="entry name" value="Rhomboid-like"/>
    <property type="match status" value="1"/>
</dbReference>
<evidence type="ECO:0000256" key="5">
    <source>
        <dbReference type="ARBA" id="ARBA00022989"/>
    </source>
</evidence>
<dbReference type="InterPro" id="IPR050925">
    <property type="entry name" value="Rhomboid_protease_S54"/>
</dbReference>
<dbReference type="OrthoDB" id="9813074at2"/>
<feature type="domain" description="Peptidase S54 rhomboid" evidence="8">
    <location>
        <begin position="371"/>
        <end position="515"/>
    </location>
</feature>
<keyword evidence="10" id="KW-1185">Reference proteome</keyword>
<dbReference type="eggNOG" id="COG0705">
    <property type="taxonomic scope" value="Bacteria"/>
</dbReference>
<gene>
    <name evidence="9" type="ORF">Dacsa_0117</name>
</gene>
<dbReference type="InterPro" id="IPR022764">
    <property type="entry name" value="Peptidase_S54_rhomboid_dom"/>
</dbReference>
<evidence type="ECO:0000256" key="3">
    <source>
        <dbReference type="ARBA" id="ARBA00022692"/>
    </source>
</evidence>
<dbReference type="SUPFAM" id="SSF144091">
    <property type="entry name" value="Rhomboid-like"/>
    <property type="match status" value="1"/>
</dbReference>
<feature type="transmembrane region" description="Helical" evidence="7">
    <location>
        <begin position="330"/>
        <end position="347"/>
    </location>
</feature>
<feature type="transmembrane region" description="Helical" evidence="7">
    <location>
        <begin position="499"/>
        <end position="518"/>
    </location>
</feature>
<dbReference type="AlphaFoldDB" id="K9YR31"/>
<reference evidence="9" key="1">
    <citation type="submission" date="2012-04" db="EMBL/GenBank/DDBJ databases">
        <title>Finished genome of Dactylococcopsis salina PCC 8305.</title>
        <authorList>
            <consortium name="US DOE Joint Genome Institute"/>
            <person name="Gugger M."/>
            <person name="Coursin T."/>
            <person name="Rippka R."/>
            <person name="Tandeau De Marsac N."/>
            <person name="Huntemann M."/>
            <person name="Wei C.-L."/>
            <person name="Han J."/>
            <person name="Detter J.C."/>
            <person name="Han C."/>
            <person name="Tapia R."/>
            <person name="Daligault H."/>
            <person name="Chen A."/>
            <person name="Krypides N."/>
            <person name="Mavromatis K."/>
            <person name="Markowitz V."/>
            <person name="Szeto E."/>
            <person name="Ivanova N."/>
            <person name="Ovchinnikova G."/>
            <person name="Pagani I."/>
            <person name="Pati A."/>
            <person name="Goodwin L."/>
            <person name="Peters L."/>
            <person name="Pitluck S."/>
            <person name="Woyke T."/>
            <person name="Kerfeld C."/>
        </authorList>
    </citation>
    <scope>NUCLEOTIDE SEQUENCE [LARGE SCALE GENOMIC DNA]</scope>
    <source>
        <strain evidence="9">PCC 8305</strain>
    </source>
</reference>
<evidence type="ECO:0000256" key="4">
    <source>
        <dbReference type="ARBA" id="ARBA00022801"/>
    </source>
</evidence>
<proteinExistence type="inferred from homology"/>
<feature type="transmembrane region" description="Helical" evidence="7">
    <location>
        <begin position="412"/>
        <end position="434"/>
    </location>
</feature>
<feature type="transmembrane region" description="Helical" evidence="7">
    <location>
        <begin position="31"/>
        <end position="49"/>
    </location>
</feature>
<comment type="similarity">
    <text evidence="2">Belongs to the peptidase S54 family.</text>
</comment>
<evidence type="ECO:0000256" key="7">
    <source>
        <dbReference type="SAM" id="Phobius"/>
    </source>
</evidence>
<dbReference type="HOGENOM" id="CLU_515532_0_0_3"/>
<feature type="transmembrane region" description="Helical" evidence="7">
    <location>
        <begin position="55"/>
        <end position="73"/>
    </location>
</feature>
<feature type="transmembrane region" description="Helical" evidence="7">
    <location>
        <begin position="381"/>
        <end position="400"/>
    </location>
</feature>
<dbReference type="KEGG" id="dsl:Dacsa_0117"/>
<evidence type="ECO:0000313" key="9">
    <source>
        <dbReference type="EMBL" id="AFZ48932.1"/>
    </source>
</evidence>
<feature type="transmembrane region" description="Helical" evidence="7">
    <location>
        <begin position="475"/>
        <end position="493"/>
    </location>
</feature>
<feature type="transmembrane region" description="Helical" evidence="7">
    <location>
        <begin position="440"/>
        <end position="463"/>
    </location>
</feature>
<dbReference type="EMBL" id="CP003944">
    <property type="protein sequence ID" value="AFZ48932.1"/>
    <property type="molecule type" value="Genomic_DNA"/>
</dbReference>
<evidence type="ECO:0000259" key="8">
    <source>
        <dbReference type="Pfam" id="PF01694"/>
    </source>
</evidence>
<organism evidence="9 10">
    <name type="scientific">Dactylococcopsis salina (strain PCC 8305)</name>
    <name type="common">Myxobactron salinum</name>
    <dbReference type="NCBI Taxonomy" id="13035"/>
    <lineage>
        <taxon>Bacteria</taxon>
        <taxon>Bacillati</taxon>
        <taxon>Cyanobacteriota</taxon>
        <taxon>Cyanophyceae</taxon>
        <taxon>Nodosilineales</taxon>
        <taxon>Cymatolegaceae</taxon>
        <taxon>Dactylococcopsis</taxon>
    </lineage>
</organism>
<accession>K9YR31</accession>
<feature type="transmembrane region" description="Helical" evidence="7">
    <location>
        <begin position="6"/>
        <end position="24"/>
    </location>
</feature>
<dbReference type="GO" id="GO:0016020">
    <property type="term" value="C:membrane"/>
    <property type="evidence" value="ECO:0007669"/>
    <property type="project" value="UniProtKB-SubCell"/>
</dbReference>
<name>K9YR31_DACS8</name>
<keyword evidence="4" id="KW-0378">Hydrolase</keyword>
<keyword evidence="6 7" id="KW-0472">Membrane</keyword>
<dbReference type="GO" id="GO:0004252">
    <property type="term" value="F:serine-type endopeptidase activity"/>
    <property type="evidence" value="ECO:0007669"/>
    <property type="project" value="InterPro"/>
</dbReference>
<dbReference type="STRING" id="13035.Dacsa_0117"/>
<protein>
    <submittedName>
        <fullName evidence="9">Membrane protein</fullName>
    </submittedName>
</protein>
<dbReference type="Proteomes" id="UP000010482">
    <property type="component" value="Chromosome"/>
</dbReference>
<keyword evidence="3 7" id="KW-0812">Transmembrane</keyword>
<evidence type="ECO:0000313" key="10">
    <source>
        <dbReference type="Proteomes" id="UP000010482"/>
    </source>
</evidence>